<feature type="domain" description="Major facilitator superfamily (MFS) profile" evidence="8">
    <location>
        <begin position="16"/>
        <end position="427"/>
    </location>
</feature>
<feature type="transmembrane region" description="Helical" evidence="7">
    <location>
        <begin position="377"/>
        <end position="396"/>
    </location>
</feature>
<dbReference type="PANTHER" id="PTHR43045:SF1">
    <property type="entry name" value="SHIKIMATE TRANSPORTER"/>
    <property type="match status" value="1"/>
</dbReference>
<feature type="transmembrane region" description="Helical" evidence="7">
    <location>
        <begin position="194"/>
        <end position="213"/>
    </location>
</feature>
<protein>
    <submittedName>
        <fullName evidence="9">MFS transporter</fullName>
    </submittedName>
</protein>
<feature type="transmembrane region" description="Helical" evidence="7">
    <location>
        <begin position="28"/>
        <end position="47"/>
    </location>
</feature>
<name>A0A348B1S3_9CREN</name>
<dbReference type="KEGG" id="sacd:HS1genome_0514"/>
<evidence type="ECO:0000313" key="10">
    <source>
        <dbReference type="EMBL" id="GGT94805.1"/>
    </source>
</evidence>
<accession>A0A348B1S3</accession>
<evidence type="ECO:0000256" key="1">
    <source>
        <dbReference type="ARBA" id="ARBA00004651"/>
    </source>
</evidence>
<dbReference type="AlphaFoldDB" id="A0A348B1S3"/>
<evidence type="ECO:0000256" key="7">
    <source>
        <dbReference type="SAM" id="Phobius"/>
    </source>
</evidence>
<evidence type="ECO:0000256" key="3">
    <source>
        <dbReference type="ARBA" id="ARBA00022475"/>
    </source>
</evidence>
<dbReference type="InterPro" id="IPR036259">
    <property type="entry name" value="MFS_trans_sf"/>
</dbReference>
<keyword evidence="6 7" id="KW-0472">Membrane</keyword>
<dbReference type="RefSeq" id="WP_126449439.1">
    <property type="nucleotide sequence ID" value="NZ_AP018553.1"/>
</dbReference>
<dbReference type="PANTHER" id="PTHR43045">
    <property type="entry name" value="SHIKIMATE TRANSPORTER"/>
    <property type="match status" value="1"/>
</dbReference>
<keyword evidence="2" id="KW-0813">Transport</keyword>
<dbReference type="EMBL" id="AP018553">
    <property type="protein sequence ID" value="BBD72125.1"/>
    <property type="molecule type" value="Genomic_DNA"/>
</dbReference>
<keyword evidence="4 7" id="KW-0812">Transmembrane</keyword>
<dbReference type="GeneID" id="38666019"/>
<dbReference type="OrthoDB" id="117970at2157"/>
<reference evidence="11" key="2">
    <citation type="submission" date="2018-04" db="EMBL/GenBank/DDBJ databases">
        <title>Complete genome sequence of Sulfodiicoccus acidiphilus strain HS-1.</title>
        <authorList>
            <person name="Sakai H.D."/>
            <person name="Kurosawa N."/>
        </authorList>
    </citation>
    <scope>NUCLEOTIDE SEQUENCE [LARGE SCALE GENOMIC DNA]</scope>
    <source>
        <strain evidence="11">HS-1</strain>
    </source>
</reference>
<evidence type="ECO:0000259" key="8">
    <source>
        <dbReference type="PROSITE" id="PS50850"/>
    </source>
</evidence>
<keyword evidence="11" id="KW-1185">Reference proteome</keyword>
<feature type="transmembrane region" description="Helical" evidence="7">
    <location>
        <begin position="333"/>
        <end position="357"/>
    </location>
</feature>
<keyword evidence="5 7" id="KW-1133">Transmembrane helix</keyword>
<feature type="transmembrane region" description="Helical" evidence="7">
    <location>
        <begin position="309"/>
        <end position="327"/>
    </location>
</feature>
<comment type="subcellular location">
    <subcellularLocation>
        <location evidence="1">Cell membrane</location>
        <topology evidence="1">Multi-pass membrane protein</topology>
    </subcellularLocation>
</comment>
<feature type="transmembrane region" description="Helical" evidence="7">
    <location>
        <begin position="122"/>
        <end position="144"/>
    </location>
</feature>
<reference evidence="9" key="3">
    <citation type="journal article" date="2019" name="BMC Res. Notes">
        <title>Complete genome sequence of the Sulfodiicoccus acidiphilus strain HS-1T, the first crenarchaeon that lacks polB3, isolated from an acidic hot spring in Ohwaku-dani, Hakone, Japan.</title>
        <authorList>
            <person name="Sakai H.D."/>
            <person name="Kurosawa N."/>
        </authorList>
    </citation>
    <scope>NUCLEOTIDE SEQUENCE</scope>
    <source>
        <strain evidence="9">HS-1</strain>
    </source>
</reference>
<feature type="transmembrane region" description="Helical" evidence="7">
    <location>
        <begin position="53"/>
        <end position="77"/>
    </location>
</feature>
<sequence length="431" mass="45879">MKDLPSGSSSKDLVRYAVASISGSTIEYYDFILAGLAAALIWPSVYYPEVSPALGLLFSILTFALGIAVRPIGGYVFGAIGDRLGRKTATVWSLIIMGLGSIAVALTPGYSSVGLVGGGLLFVWRIAQGVAIGGTWGGFAVWVIEHAKDSRWRAFWTNFTSLGVGVGLLGSAGSFLLAITLLSHAELLSWGWRLLFGIGALVALVGILVRLTLAESPVFNELLTKGQVAKQPGVTVLKEQWPRVLRLALLFNYQISLFYIAAAFNIGYMLSVGISPYLAFLSTTLAALAIIVFQTLGAILGDRIGRKKVLLIGAVLSAVMAFPYYLLINYAAAWSVILAQSVFLAVVMFGFGVIGALMPENFPPKYRNSGASLSYQLATPMSAVASVVPPVFLTLYGKEAWLYISALIVGICVASLIALAFTEETIKVRVG</sequence>
<dbReference type="Pfam" id="PF00083">
    <property type="entry name" value="Sugar_tr"/>
    <property type="match status" value="1"/>
</dbReference>
<evidence type="ECO:0000313" key="9">
    <source>
        <dbReference type="EMBL" id="BBD72125.1"/>
    </source>
</evidence>
<dbReference type="Pfam" id="PF07690">
    <property type="entry name" value="MFS_1"/>
    <property type="match status" value="1"/>
</dbReference>
<organism evidence="9 11">
    <name type="scientific">Sulfodiicoccus acidiphilus</name>
    <dbReference type="NCBI Taxonomy" id="1670455"/>
    <lineage>
        <taxon>Archaea</taxon>
        <taxon>Thermoproteota</taxon>
        <taxon>Thermoprotei</taxon>
        <taxon>Sulfolobales</taxon>
        <taxon>Sulfolobaceae</taxon>
        <taxon>Sulfodiicoccus</taxon>
    </lineage>
</organism>
<evidence type="ECO:0000256" key="2">
    <source>
        <dbReference type="ARBA" id="ARBA00022448"/>
    </source>
</evidence>
<dbReference type="GO" id="GO:0005886">
    <property type="term" value="C:plasma membrane"/>
    <property type="evidence" value="ECO:0007669"/>
    <property type="project" value="UniProtKB-SubCell"/>
</dbReference>
<evidence type="ECO:0000256" key="4">
    <source>
        <dbReference type="ARBA" id="ARBA00022692"/>
    </source>
</evidence>
<feature type="transmembrane region" description="Helical" evidence="7">
    <location>
        <begin position="402"/>
        <end position="421"/>
    </location>
</feature>
<proteinExistence type="predicted"/>
<feature type="transmembrane region" description="Helical" evidence="7">
    <location>
        <begin position="247"/>
        <end position="271"/>
    </location>
</feature>
<evidence type="ECO:0000313" key="11">
    <source>
        <dbReference type="Proteomes" id="UP000276741"/>
    </source>
</evidence>
<feature type="transmembrane region" description="Helical" evidence="7">
    <location>
        <begin position="156"/>
        <end position="182"/>
    </location>
</feature>
<dbReference type="Proteomes" id="UP000276741">
    <property type="component" value="Chromosome"/>
</dbReference>
<evidence type="ECO:0000256" key="5">
    <source>
        <dbReference type="ARBA" id="ARBA00022989"/>
    </source>
</evidence>
<dbReference type="InterPro" id="IPR020846">
    <property type="entry name" value="MFS_dom"/>
</dbReference>
<dbReference type="Proteomes" id="UP000616143">
    <property type="component" value="Unassembled WGS sequence"/>
</dbReference>
<dbReference type="InterPro" id="IPR011701">
    <property type="entry name" value="MFS"/>
</dbReference>
<dbReference type="PROSITE" id="PS50850">
    <property type="entry name" value="MFS"/>
    <property type="match status" value="1"/>
</dbReference>
<feature type="transmembrane region" description="Helical" evidence="7">
    <location>
        <begin position="89"/>
        <end position="110"/>
    </location>
</feature>
<feature type="transmembrane region" description="Helical" evidence="7">
    <location>
        <begin position="277"/>
        <end position="297"/>
    </location>
</feature>
<dbReference type="InterPro" id="IPR005828">
    <property type="entry name" value="MFS_sugar_transport-like"/>
</dbReference>
<reference evidence="10" key="4">
    <citation type="submission" date="2020-09" db="EMBL/GenBank/DDBJ databases">
        <authorList>
            <person name="Sun Q."/>
            <person name="Ohkuma M."/>
        </authorList>
    </citation>
    <scope>NUCLEOTIDE SEQUENCE</scope>
    <source>
        <strain evidence="10">JCM 31740</strain>
    </source>
</reference>
<reference evidence="10" key="1">
    <citation type="journal article" date="2014" name="Int. J. Syst. Evol. Microbiol.">
        <title>Complete genome sequence of Corynebacterium casei LMG S-19264T (=DSM 44701T), isolated from a smear-ripened cheese.</title>
        <authorList>
            <consortium name="US DOE Joint Genome Institute (JGI-PGF)"/>
            <person name="Walter F."/>
            <person name="Albersmeier A."/>
            <person name="Kalinowski J."/>
            <person name="Ruckert C."/>
        </authorList>
    </citation>
    <scope>NUCLEOTIDE SEQUENCE</scope>
    <source>
        <strain evidence="10">JCM 31740</strain>
    </source>
</reference>
<gene>
    <name evidence="10" type="ORF">GCM10007116_10510</name>
    <name evidence="9" type="ORF">HS1genome_0514</name>
</gene>
<dbReference type="GO" id="GO:0022857">
    <property type="term" value="F:transmembrane transporter activity"/>
    <property type="evidence" value="ECO:0007669"/>
    <property type="project" value="InterPro"/>
</dbReference>
<dbReference type="EMBL" id="BMQS01000008">
    <property type="protein sequence ID" value="GGT94805.1"/>
    <property type="molecule type" value="Genomic_DNA"/>
</dbReference>
<dbReference type="SUPFAM" id="SSF103473">
    <property type="entry name" value="MFS general substrate transporter"/>
    <property type="match status" value="1"/>
</dbReference>
<keyword evidence="3" id="KW-1003">Cell membrane</keyword>
<evidence type="ECO:0000256" key="6">
    <source>
        <dbReference type="ARBA" id="ARBA00023136"/>
    </source>
</evidence>
<dbReference type="Gene3D" id="1.20.1250.20">
    <property type="entry name" value="MFS general substrate transporter like domains"/>
    <property type="match status" value="2"/>
</dbReference>